<dbReference type="GO" id="GO:0045087">
    <property type="term" value="P:innate immune response"/>
    <property type="evidence" value="ECO:0007669"/>
    <property type="project" value="TreeGrafter"/>
</dbReference>
<evidence type="ECO:0000259" key="2">
    <source>
        <dbReference type="PROSITE" id="PS50119"/>
    </source>
</evidence>
<dbReference type="GO" id="GO:0061630">
    <property type="term" value="F:ubiquitin protein ligase activity"/>
    <property type="evidence" value="ECO:0007669"/>
    <property type="project" value="TreeGrafter"/>
</dbReference>
<dbReference type="GO" id="GO:0060340">
    <property type="term" value="P:positive regulation of type I interferon-mediated signaling pathway"/>
    <property type="evidence" value="ECO:0007669"/>
    <property type="project" value="TreeGrafter"/>
</dbReference>
<evidence type="ECO:0000256" key="1">
    <source>
        <dbReference type="PROSITE-ProRule" id="PRU00024"/>
    </source>
</evidence>
<proteinExistence type="predicted"/>
<name>A0A8S3TNA0_MYTED</name>
<dbReference type="OrthoDB" id="6129830at2759"/>
<dbReference type="PANTHER" id="PTHR25462:SF299">
    <property type="entry name" value="E3 UBIQUITIN-PROTEIN LIGASE TRIM56"/>
    <property type="match status" value="1"/>
</dbReference>
<evidence type="ECO:0000313" key="3">
    <source>
        <dbReference type="EMBL" id="CAG2235014.1"/>
    </source>
</evidence>
<dbReference type="EMBL" id="CAJPWZ010002289">
    <property type="protein sequence ID" value="CAG2235014.1"/>
    <property type="molecule type" value="Genomic_DNA"/>
</dbReference>
<dbReference type="PANTHER" id="PTHR25462">
    <property type="entry name" value="BONUS, ISOFORM C-RELATED"/>
    <property type="match status" value="1"/>
</dbReference>
<keyword evidence="1" id="KW-0479">Metal-binding</keyword>
<keyword evidence="1" id="KW-0863">Zinc-finger</keyword>
<keyword evidence="4" id="KW-1185">Reference proteome</keyword>
<dbReference type="GO" id="GO:0008270">
    <property type="term" value="F:zinc ion binding"/>
    <property type="evidence" value="ECO:0007669"/>
    <property type="project" value="UniProtKB-KW"/>
</dbReference>
<accession>A0A8S3TNA0</accession>
<gene>
    <name evidence="3" type="ORF">MEDL_47603</name>
</gene>
<dbReference type="SUPFAM" id="SSF57845">
    <property type="entry name" value="B-box zinc-binding domain"/>
    <property type="match status" value="1"/>
</dbReference>
<dbReference type="Proteomes" id="UP000683360">
    <property type="component" value="Unassembled WGS sequence"/>
</dbReference>
<keyword evidence="1" id="KW-0862">Zinc</keyword>
<comment type="caution">
    <text evidence="3">The sequence shown here is derived from an EMBL/GenBank/DDBJ whole genome shotgun (WGS) entry which is preliminary data.</text>
</comment>
<dbReference type="AlphaFoldDB" id="A0A8S3TNA0"/>
<dbReference type="CDD" id="cd19757">
    <property type="entry name" value="Bbox1"/>
    <property type="match status" value="1"/>
</dbReference>
<sequence length="417" mass="47838">MATFTSVCAVCDHRHQASTSTHWCIECEEQLCSDCKNHHNALKVTRNHKTIPISHYKLLPPVVTDIKQHCVYHNEIYQLYCNKHESPICNKCVKEHGKCGEIISLDEIVKDIKTSESFVDLEHTLDELYTNIKIILKDRESNMESITDQKKKISADVCHIKKQIIQHVNRLEEEFIKELDQIVFNCCDTIQSIVSSLQVKAKEINQIKSEIQSTKKYASDLQTFLRMKYIQSKTTEFEKDLQSHIQNQKITIENETETKIYDFLTVERLGFIQVTKIPSSEIELIRRKDKQAQIMVPKVIKSIKDVKLELIRKFNTHCTRSSGCCVTNKGDFLFTNYQANNGKVIAINADSEITYTIPLTDLYCSFDVASYDDSTLAVSTGLSKSIVSVLLILTREKLHSSLSYPVILLVLLMTVNH</sequence>
<dbReference type="GO" id="GO:0005654">
    <property type="term" value="C:nucleoplasm"/>
    <property type="evidence" value="ECO:0007669"/>
    <property type="project" value="TreeGrafter"/>
</dbReference>
<protein>
    <recommendedName>
        <fullName evidence="2">B box-type domain-containing protein</fullName>
    </recommendedName>
</protein>
<feature type="domain" description="B box-type" evidence="2">
    <location>
        <begin position="10"/>
        <end position="53"/>
    </location>
</feature>
<evidence type="ECO:0000313" key="4">
    <source>
        <dbReference type="Proteomes" id="UP000683360"/>
    </source>
</evidence>
<organism evidence="3 4">
    <name type="scientific">Mytilus edulis</name>
    <name type="common">Blue mussel</name>
    <dbReference type="NCBI Taxonomy" id="6550"/>
    <lineage>
        <taxon>Eukaryota</taxon>
        <taxon>Metazoa</taxon>
        <taxon>Spiralia</taxon>
        <taxon>Lophotrochozoa</taxon>
        <taxon>Mollusca</taxon>
        <taxon>Bivalvia</taxon>
        <taxon>Autobranchia</taxon>
        <taxon>Pteriomorphia</taxon>
        <taxon>Mytilida</taxon>
        <taxon>Mytiloidea</taxon>
        <taxon>Mytilidae</taxon>
        <taxon>Mytilinae</taxon>
        <taxon>Mytilus</taxon>
    </lineage>
</organism>
<dbReference type="PROSITE" id="PS50119">
    <property type="entry name" value="ZF_BBOX"/>
    <property type="match status" value="1"/>
</dbReference>
<dbReference type="InterPro" id="IPR000315">
    <property type="entry name" value="Znf_B-box"/>
</dbReference>
<dbReference type="Gene3D" id="3.30.160.60">
    <property type="entry name" value="Classic Zinc Finger"/>
    <property type="match status" value="1"/>
</dbReference>
<reference evidence="3" key="1">
    <citation type="submission" date="2021-03" db="EMBL/GenBank/DDBJ databases">
        <authorList>
            <person name="Bekaert M."/>
        </authorList>
    </citation>
    <scope>NUCLEOTIDE SEQUENCE</scope>
</reference>
<dbReference type="InterPro" id="IPR047153">
    <property type="entry name" value="TRIM45/56/19-like"/>
</dbReference>